<evidence type="ECO:0000256" key="7">
    <source>
        <dbReference type="SAM" id="MobiDB-lite"/>
    </source>
</evidence>
<dbReference type="GO" id="GO:0070973">
    <property type="term" value="P:protein localization to endoplasmic reticulum exit site"/>
    <property type="evidence" value="ECO:0007669"/>
    <property type="project" value="TreeGrafter"/>
</dbReference>
<evidence type="ECO:0000256" key="1">
    <source>
        <dbReference type="ARBA" id="ARBA00004240"/>
    </source>
</evidence>
<dbReference type="Pfam" id="PF12932">
    <property type="entry name" value="Sec16"/>
    <property type="match status" value="1"/>
</dbReference>
<dbReference type="Gene3D" id="1.25.40.1030">
    <property type="match status" value="1"/>
</dbReference>
<keyword evidence="4 6" id="KW-0256">Endoplasmic reticulum</keyword>
<dbReference type="PANTHER" id="PTHR13402:SF6">
    <property type="entry name" value="SECRETORY 16, ISOFORM I"/>
    <property type="match status" value="1"/>
</dbReference>
<dbReference type="GO" id="GO:0012507">
    <property type="term" value="C:ER to Golgi transport vesicle membrane"/>
    <property type="evidence" value="ECO:0007669"/>
    <property type="project" value="TreeGrafter"/>
</dbReference>
<accession>A0A835RXT3</accession>
<evidence type="ECO:0000313" key="10">
    <source>
        <dbReference type="EMBL" id="KAG0494037.1"/>
    </source>
</evidence>
<dbReference type="GO" id="GO:0000139">
    <property type="term" value="C:Golgi membrane"/>
    <property type="evidence" value="ECO:0007669"/>
    <property type="project" value="UniProtKB-SubCell"/>
</dbReference>
<gene>
    <name evidence="10" type="ORF">HPP92_005031</name>
</gene>
<sequence>MASTPPIQVEDQTDVEFFDKLVDDDYGTRESRSNPDDLARALSMLSLPDEETSGSASDDLTDTLLEPSEISEDVAVALFHPEAVSEELCCDVKKKNVKEVQWSDFNVDSQQYGLSGFESDVFLGSVDGILANTQTDSEPKSTFNDHSSANISSYSGSYGQQDNELHSSINEHSVNSLEMQDWENLYPGWKYDTNTGQWHQIDGYDADRNVRLDNFDVAGQKSHEEGEVNIQDTFDLPISERSDSLYHIQASNVALETIAEDNSVSYSWNQVSQGSIEYPHNMVFDPQYPGWYYDTTTQQWYTLESYNLSLLNASSINGDNHTTTVNALSGSTLGDNFASYDNFQQYGKSALQEHGSQPAIGFGQQNVRLEQSSQGHWNGSGGGYDPWNTSQEQPSQACGNSTGACYAQKEMWQPEVLPKNEDATGLANNQLAGSFYNFTEYTGSPSFKNFGSNNLEPVMKPSYGSSNMISSQSYVTSELNYHSNQPKREQSHLEQLSNNNYEMGDHQLGVLHALVAFGFGGKIIVTKETISTNSSFVSGSQGTLGGVISVHSLADVVKTKTDSLNILSGGGFGYFHSLCQQSFPGPLVGGNAASKDVNRWIDEMIANCESSSFDVQTGELMRLLFSLLKILCQHYGKLRSPYGVNSSLEGSDGPESMLSQLFASVKKPNGPFGVLDKTRDCLRSFPVEERIRATAIEMQNLLVSGKRKDALQCAQDGQLWGPALVLSAQLGEQFYVETVKQMARRQFVFGSPLRTLCLLIAGQPADVFSSENSSSGFAGAVNGVYQSHEGLPNSMLDDWKENLGIIISNRTKDDELVIIHMGDCLWKEKGEVTAAHTCYLVAEANFESYSDSARYCQASMKLLKNAGRSPDVEMWRTLFSSLEKRLTIQQQGGYGTNLAPAKIVGKLLNSIDRSIHRIIGAPPLPPVPHNIGNGKDNESTFPKVQSSQSTTAITSLIPSASVEAISDLAYDNNRKVVHNRSISEPNFGGSPKQISSKEGNSLGQSNLSISGGPSRFGRIGSHLLQKTIGWVSWSKNDRQAKLGESNKFYYDEKLKRWVEEGAEPPAEETSLSPPPTAATFENGLSNYNINNALKTNNLTPVAAPETTQSSPSENGLGFPPLPPTQNQFSARSRMGVRSRYVDTFNKGGGSFTGSFQSPSTQSVKPLSGVNLMVPSTPMPSEDKIKDASKAGIHESNFAEELSTSVIQESVFSPESTPLASMQRFPSMDQIASSNSLPRVNGAFPHTRAASWSGAFADSSTAKVMEQSFVGSGVAPTLTLQNKTPSGLSMQINGSFSAMDELQEVEL</sequence>
<evidence type="ECO:0000259" key="9">
    <source>
        <dbReference type="Pfam" id="PF12932"/>
    </source>
</evidence>
<dbReference type="InterPro" id="IPR024340">
    <property type="entry name" value="Sec16_CCD"/>
</dbReference>
<evidence type="ECO:0000256" key="3">
    <source>
        <dbReference type="ARBA" id="ARBA00022448"/>
    </source>
</evidence>
<dbReference type="GO" id="GO:0070971">
    <property type="term" value="C:endoplasmic reticulum exit site"/>
    <property type="evidence" value="ECO:0007669"/>
    <property type="project" value="TreeGrafter"/>
</dbReference>
<dbReference type="InterPro" id="IPR024298">
    <property type="entry name" value="Sec16_Sec23-bd"/>
</dbReference>
<evidence type="ECO:0000256" key="2">
    <source>
        <dbReference type="ARBA" id="ARBA00005927"/>
    </source>
</evidence>
<feature type="domain" description="Sec16 Sec23-binding" evidence="8">
    <location>
        <begin position="699"/>
        <end position="844"/>
    </location>
</feature>
<evidence type="ECO:0000256" key="5">
    <source>
        <dbReference type="ARBA" id="ARBA00022892"/>
    </source>
</evidence>
<proteinExistence type="inferred from homology"/>
<organism evidence="10 11">
    <name type="scientific">Vanilla planifolia</name>
    <name type="common">Vanilla</name>
    <dbReference type="NCBI Taxonomy" id="51239"/>
    <lineage>
        <taxon>Eukaryota</taxon>
        <taxon>Viridiplantae</taxon>
        <taxon>Streptophyta</taxon>
        <taxon>Embryophyta</taxon>
        <taxon>Tracheophyta</taxon>
        <taxon>Spermatophyta</taxon>
        <taxon>Magnoliopsida</taxon>
        <taxon>Liliopsida</taxon>
        <taxon>Asparagales</taxon>
        <taxon>Orchidaceae</taxon>
        <taxon>Vanilloideae</taxon>
        <taxon>Vanilleae</taxon>
        <taxon>Vanilla</taxon>
    </lineage>
</organism>
<feature type="compositionally biased region" description="Polar residues" evidence="7">
    <location>
        <begin position="1102"/>
        <end position="1113"/>
    </location>
</feature>
<comment type="subcellular location">
    <subcellularLocation>
        <location evidence="1">Endoplasmic reticulum</location>
    </subcellularLocation>
    <subcellularLocation>
        <location evidence="6">Golgi apparatus membrane</location>
    </subcellularLocation>
</comment>
<protein>
    <recommendedName>
        <fullName evidence="6">Protein transport protein sec16</fullName>
    </recommendedName>
</protein>
<feature type="compositionally biased region" description="Polar residues" evidence="7">
    <location>
        <begin position="133"/>
        <end position="151"/>
    </location>
</feature>
<dbReference type="PANTHER" id="PTHR13402">
    <property type="entry name" value="RGPR-RELATED"/>
    <property type="match status" value="1"/>
</dbReference>
<feature type="region of interest" description="Disordered" evidence="7">
    <location>
        <begin position="133"/>
        <end position="163"/>
    </location>
</feature>
<keyword evidence="6" id="KW-0472">Membrane</keyword>
<feature type="region of interest" description="Disordered" evidence="7">
    <location>
        <begin position="981"/>
        <end position="1009"/>
    </location>
</feature>
<dbReference type="Proteomes" id="UP000639772">
    <property type="component" value="Unassembled WGS sequence"/>
</dbReference>
<keyword evidence="6" id="KW-0333">Golgi apparatus</keyword>
<feature type="domain" description="Sec16 central conserved" evidence="9">
    <location>
        <begin position="512"/>
        <end position="636"/>
    </location>
</feature>
<dbReference type="CDD" id="cd09233">
    <property type="entry name" value="ACE1-Sec16-like"/>
    <property type="match status" value="1"/>
</dbReference>
<dbReference type="EMBL" id="JADCNM010000002">
    <property type="protein sequence ID" value="KAG0494037.1"/>
    <property type="molecule type" value="Genomic_DNA"/>
</dbReference>
<feature type="region of interest" description="Disordered" evidence="7">
    <location>
        <begin position="1061"/>
        <end position="1083"/>
    </location>
</feature>
<dbReference type="Pfam" id="PF12931">
    <property type="entry name" value="TPR_Sec16"/>
    <property type="match status" value="1"/>
</dbReference>
<dbReference type="OrthoDB" id="8918678at2759"/>
<evidence type="ECO:0000313" key="11">
    <source>
        <dbReference type="Proteomes" id="UP000639772"/>
    </source>
</evidence>
<comment type="caution">
    <text evidence="10">The sequence shown here is derived from an EMBL/GenBank/DDBJ whole genome shotgun (WGS) entry which is preliminary data.</text>
</comment>
<feature type="compositionally biased region" description="Polar residues" evidence="7">
    <location>
        <begin position="992"/>
        <end position="1009"/>
    </location>
</feature>
<dbReference type="GO" id="GO:0007030">
    <property type="term" value="P:Golgi organization"/>
    <property type="evidence" value="ECO:0007669"/>
    <property type="project" value="TreeGrafter"/>
</dbReference>
<feature type="region of interest" description="Disordered" evidence="7">
    <location>
        <begin position="1102"/>
        <end position="1130"/>
    </location>
</feature>
<reference evidence="10 11" key="1">
    <citation type="journal article" date="2020" name="Nat. Food">
        <title>A phased Vanilla planifolia genome enables genetic improvement of flavour and production.</title>
        <authorList>
            <person name="Hasing T."/>
            <person name="Tang H."/>
            <person name="Brym M."/>
            <person name="Khazi F."/>
            <person name="Huang T."/>
            <person name="Chambers A.H."/>
        </authorList>
    </citation>
    <scope>NUCLEOTIDE SEQUENCE [LARGE SCALE GENOMIC DNA]</scope>
    <source>
        <tissue evidence="10">Leaf</tissue>
    </source>
</reference>
<evidence type="ECO:0000259" key="8">
    <source>
        <dbReference type="Pfam" id="PF12931"/>
    </source>
</evidence>
<dbReference type="GO" id="GO:0015031">
    <property type="term" value="P:protein transport"/>
    <property type="evidence" value="ECO:0007669"/>
    <property type="project" value="UniProtKB-KW"/>
</dbReference>
<keyword evidence="6" id="KW-0653">Protein transport</keyword>
<name>A0A835RXT3_VANPL</name>
<keyword evidence="3 6" id="KW-0813">Transport</keyword>
<comment type="similarity">
    <text evidence="2 6">Belongs to the SEC16 family.</text>
</comment>
<keyword evidence="5 6" id="KW-0931">ER-Golgi transport</keyword>
<evidence type="ECO:0000256" key="6">
    <source>
        <dbReference type="RuleBase" id="RU364101"/>
    </source>
</evidence>
<evidence type="ECO:0000256" key="4">
    <source>
        <dbReference type="ARBA" id="ARBA00022824"/>
    </source>
</evidence>
<dbReference type="GO" id="GO:0016192">
    <property type="term" value="P:vesicle-mediated transport"/>
    <property type="evidence" value="ECO:0007669"/>
    <property type="project" value="UniProtKB-KW"/>
</dbReference>